<feature type="domain" description="RelA/SpoT" evidence="2">
    <location>
        <begin position="44"/>
        <end position="165"/>
    </location>
</feature>
<name>A0ABN0X4V6_9LACT</name>
<comment type="pathway">
    <text evidence="1">Purine metabolism; ppGpp biosynthesis; ppGpp from GTP: step 1/2.</text>
</comment>
<protein>
    <submittedName>
        <fullName evidence="3">GTP pyrophosphokinase family protein</fullName>
    </submittedName>
</protein>
<evidence type="ECO:0000256" key="1">
    <source>
        <dbReference type="ARBA" id="ARBA00004976"/>
    </source>
</evidence>
<gene>
    <name evidence="3" type="ORF">GCM10008932_05260</name>
</gene>
<comment type="caution">
    <text evidence="3">The sequence shown here is derived from an EMBL/GenBank/DDBJ whole genome shotgun (WGS) entry which is preliminary data.</text>
</comment>
<dbReference type="PANTHER" id="PTHR47837:SF1">
    <property type="entry name" value="GTP PYROPHOSPHOKINASE YJBM"/>
    <property type="match status" value="1"/>
</dbReference>
<dbReference type="InterPro" id="IPR007685">
    <property type="entry name" value="RelA_SpoT"/>
</dbReference>
<dbReference type="SMART" id="SM00954">
    <property type="entry name" value="RelA_SpoT"/>
    <property type="match status" value="1"/>
</dbReference>
<dbReference type="PANTHER" id="PTHR47837">
    <property type="entry name" value="GTP PYROPHOSPHOKINASE YJBM"/>
    <property type="match status" value="1"/>
</dbReference>
<organism evidence="3 4">
    <name type="scientific">Alkalibacterium iburiense</name>
    <dbReference type="NCBI Taxonomy" id="290589"/>
    <lineage>
        <taxon>Bacteria</taxon>
        <taxon>Bacillati</taxon>
        <taxon>Bacillota</taxon>
        <taxon>Bacilli</taxon>
        <taxon>Lactobacillales</taxon>
        <taxon>Carnobacteriaceae</taxon>
        <taxon>Alkalibacterium</taxon>
    </lineage>
</organism>
<evidence type="ECO:0000259" key="2">
    <source>
        <dbReference type="SMART" id="SM00954"/>
    </source>
</evidence>
<dbReference type="InterPro" id="IPR043519">
    <property type="entry name" value="NT_sf"/>
</dbReference>
<dbReference type="EMBL" id="BAAACW010000032">
    <property type="protein sequence ID" value="GAA0355196.1"/>
    <property type="molecule type" value="Genomic_DNA"/>
</dbReference>
<dbReference type="InterPro" id="IPR052366">
    <property type="entry name" value="GTP_Pyrophosphokinase"/>
</dbReference>
<dbReference type="Gene3D" id="3.30.460.10">
    <property type="entry name" value="Beta Polymerase, domain 2"/>
    <property type="match status" value="1"/>
</dbReference>
<accession>A0ABN0X4V6</accession>
<keyword evidence="4" id="KW-1185">Reference proteome</keyword>
<dbReference type="Gene3D" id="1.10.287.860">
    <property type="entry name" value="Nucleotidyltransferase"/>
    <property type="match status" value="1"/>
</dbReference>
<sequence>MDRNWENFLLPYKQTVDELKVKLRGLRSMYHLRKEHGPIEFVTGRVKPVNSILVKSQTRKIPLNKLETDMEDLAGIRIMCPFVEDILEVVEILKNRKDLKVVFEKDYISNEKESGYRSYHLICEYPVQLIDEEKVVLVEIQIRTLAMNFWASIEHSLNYKYQGEFPSHIKTRLQKAAESAFQLDEEMSTIRDEIKEVRKNYRYYKEDYGNREG</sequence>
<dbReference type="Pfam" id="PF04607">
    <property type="entry name" value="RelA_SpoT"/>
    <property type="match status" value="1"/>
</dbReference>
<dbReference type="SUPFAM" id="SSF81301">
    <property type="entry name" value="Nucleotidyltransferase"/>
    <property type="match status" value="1"/>
</dbReference>
<reference evidence="3 4" key="1">
    <citation type="journal article" date="2019" name="Int. J. Syst. Evol. Microbiol.">
        <title>The Global Catalogue of Microorganisms (GCM) 10K type strain sequencing project: providing services to taxonomists for standard genome sequencing and annotation.</title>
        <authorList>
            <consortium name="The Broad Institute Genomics Platform"/>
            <consortium name="The Broad Institute Genome Sequencing Center for Infectious Disease"/>
            <person name="Wu L."/>
            <person name="Ma J."/>
        </authorList>
    </citation>
    <scope>NUCLEOTIDE SEQUENCE [LARGE SCALE GENOMIC DNA]</scope>
    <source>
        <strain evidence="3 4">JCM 12662</strain>
    </source>
</reference>
<dbReference type="CDD" id="cd05399">
    <property type="entry name" value="NT_Rel-Spo_like"/>
    <property type="match status" value="1"/>
</dbReference>
<evidence type="ECO:0000313" key="3">
    <source>
        <dbReference type="EMBL" id="GAA0355196.1"/>
    </source>
</evidence>
<dbReference type="RefSeq" id="WP_343753732.1">
    <property type="nucleotide sequence ID" value="NZ_BAAACW010000032.1"/>
</dbReference>
<dbReference type="Proteomes" id="UP001501166">
    <property type="component" value="Unassembled WGS sequence"/>
</dbReference>
<evidence type="ECO:0000313" key="4">
    <source>
        <dbReference type="Proteomes" id="UP001501166"/>
    </source>
</evidence>
<proteinExistence type="predicted"/>